<organism evidence="5 6">
    <name type="scientific">Flavobacterium piscinae</name>
    <dbReference type="NCBI Taxonomy" id="2506424"/>
    <lineage>
        <taxon>Bacteria</taxon>
        <taxon>Pseudomonadati</taxon>
        <taxon>Bacteroidota</taxon>
        <taxon>Flavobacteriia</taxon>
        <taxon>Flavobacteriales</taxon>
        <taxon>Flavobacteriaceae</taxon>
        <taxon>Flavobacterium</taxon>
    </lineage>
</organism>
<protein>
    <submittedName>
        <fullName evidence="5">Cytochrome c</fullName>
    </submittedName>
</protein>
<name>A0A4Q1KIK7_9FLAO</name>
<dbReference type="GO" id="GO:0009055">
    <property type="term" value="F:electron transfer activity"/>
    <property type="evidence" value="ECO:0007669"/>
    <property type="project" value="InterPro"/>
</dbReference>
<dbReference type="GO" id="GO:0020037">
    <property type="term" value="F:heme binding"/>
    <property type="evidence" value="ECO:0007669"/>
    <property type="project" value="InterPro"/>
</dbReference>
<dbReference type="InterPro" id="IPR036909">
    <property type="entry name" value="Cyt_c-like_dom_sf"/>
</dbReference>
<dbReference type="Proteomes" id="UP000289734">
    <property type="component" value="Unassembled WGS sequence"/>
</dbReference>
<dbReference type="GO" id="GO:0046872">
    <property type="term" value="F:metal ion binding"/>
    <property type="evidence" value="ECO:0007669"/>
    <property type="project" value="UniProtKB-KW"/>
</dbReference>
<dbReference type="AlphaFoldDB" id="A0A4Q1KIK7"/>
<sequence>MKNKAIKITSFAFTVFVLNSCTTDSLSDLTIVQEIETVNYTQNIKLIIDNNCISCHAATPVNGAPNSLTTYENVKEAVLNRGLIERISIAEGSPGAMPLGGPRLPQNDINTIIQWNAEGLLE</sequence>
<keyword evidence="6" id="KW-1185">Reference proteome</keyword>
<keyword evidence="2 4" id="KW-0479">Metal-binding</keyword>
<dbReference type="SUPFAM" id="SSF46626">
    <property type="entry name" value="Cytochrome c"/>
    <property type="match status" value="1"/>
</dbReference>
<reference evidence="6" key="1">
    <citation type="submission" date="2019-01" db="EMBL/GenBank/DDBJ databases">
        <title>Cytophagaceae bacterium strain CAR-16.</title>
        <authorList>
            <person name="Chen W.-M."/>
        </authorList>
    </citation>
    <scope>NUCLEOTIDE SEQUENCE [LARGE SCALE GENOMIC DNA]</scope>
    <source>
        <strain evidence="6">ICH-30</strain>
    </source>
</reference>
<dbReference type="Gene3D" id="1.10.760.10">
    <property type="entry name" value="Cytochrome c-like domain"/>
    <property type="match status" value="1"/>
</dbReference>
<keyword evidence="1 4" id="KW-0349">Heme</keyword>
<accession>A0A4Q1KIK7</accession>
<dbReference type="RefSeq" id="WP_129465408.1">
    <property type="nucleotide sequence ID" value="NZ_JACSXZ010000001.1"/>
</dbReference>
<dbReference type="OrthoDB" id="9786191at2"/>
<dbReference type="InterPro" id="IPR009056">
    <property type="entry name" value="Cyt_c-like_dom"/>
</dbReference>
<dbReference type="EMBL" id="SBKQ01000015">
    <property type="protein sequence ID" value="RXR29130.1"/>
    <property type="molecule type" value="Genomic_DNA"/>
</dbReference>
<comment type="caution">
    <text evidence="5">The sequence shown here is derived from an EMBL/GenBank/DDBJ whole genome shotgun (WGS) entry which is preliminary data.</text>
</comment>
<evidence type="ECO:0000313" key="6">
    <source>
        <dbReference type="Proteomes" id="UP000289734"/>
    </source>
</evidence>
<evidence type="ECO:0000256" key="4">
    <source>
        <dbReference type="PROSITE-ProRule" id="PRU00433"/>
    </source>
</evidence>
<gene>
    <name evidence="5" type="ORF">EQG68_13445</name>
</gene>
<evidence type="ECO:0000313" key="5">
    <source>
        <dbReference type="EMBL" id="RXR29130.1"/>
    </source>
</evidence>
<proteinExistence type="predicted"/>
<evidence type="ECO:0000256" key="1">
    <source>
        <dbReference type="ARBA" id="ARBA00022617"/>
    </source>
</evidence>
<evidence type="ECO:0000256" key="3">
    <source>
        <dbReference type="ARBA" id="ARBA00023004"/>
    </source>
</evidence>
<keyword evidence="3 4" id="KW-0408">Iron</keyword>
<evidence type="ECO:0000256" key="2">
    <source>
        <dbReference type="ARBA" id="ARBA00022723"/>
    </source>
</evidence>
<dbReference type="PROSITE" id="PS51007">
    <property type="entry name" value="CYTC"/>
    <property type="match status" value="1"/>
</dbReference>